<dbReference type="RefSeq" id="WP_161826234.1">
    <property type="nucleotide sequence ID" value="NZ_WVIC01000032.1"/>
</dbReference>
<organism evidence="2 3">
    <name type="scientific">Petrachloros mirabilis ULC683</name>
    <dbReference type="NCBI Taxonomy" id="2781853"/>
    <lineage>
        <taxon>Bacteria</taxon>
        <taxon>Bacillati</taxon>
        <taxon>Cyanobacteriota</taxon>
        <taxon>Cyanophyceae</taxon>
        <taxon>Synechococcales</taxon>
        <taxon>Petrachlorosaceae</taxon>
        <taxon>Petrachloros</taxon>
        <taxon>Petrachloros mirabilis</taxon>
    </lineage>
</organism>
<dbReference type="AlphaFoldDB" id="A0A8K2A892"/>
<gene>
    <name evidence="2" type="ORF">GS597_14820</name>
</gene>
<sequence>MKLSHLCFFGLLGLISVPILASTPAQACTPHPDYPEACNSPLGFPLRKTPVGPIKPIPDPVCLSCPPHSLQLDKQIQPRVQNQRLQVQQINPSLGGLNGPAVDTHSGF</sequence>
<reference evidence="2" key="1">
    <citation type="submission" date="2019-12" db="EMBL/GenBank/DDBJ databases">
        <title>High-Quality draft genome sequences of three cyanobacteria isolated from the limestone walls of the Old Cathedral of Coimbra.</title>
        <authorList>
            <person name="Tiago I."/>
            <person name="Soares F."/>
            <person name="Portugal A."/>
        </authorList>
    </citation>
    <scope>NUCLEOTIDE SEQUENCE [LARGE SCALE GENOMIC DNA]</scope>
    <source>
        <strain evidence="2">C</strain>
    </source>
</reference>
<keyword evidence="1" id="KW-0732">Signal</keyword>
<accession>A0A8K2A892</accession>
<evidence type="ECO:0000256" key="1">
    <source>
        <dbReference type="SAM" id="SignalP"/>
    </source>
</evidence>
<comment type="caution">
    <text evidence="2">The sequence shown here is derived from an EMBL/GenBank/DDBJ whole genome shotgun (WGS) entry which is preliminary data.</text>
</comment>
<feature type="signal peptide" evidence="1">
    <location>
        <begin position="1"/>
        <end position="27"/>
    </location>
</feature>
<dbReference type="EMBL" id="WVIC01000032">
    <property type="protein sequence ID" value="NCJ07759.1"/>
    <property type="molecule type" value="Genomic_DNA"/>
</dbReference>
<dbReference type="Proteomes" id="UP000607397">
    <property type="component" value="Unassembled WGS sequence"/>
</dbReference>
<feature type="chain" id="PRO_5035467724" evidence="1">
    <location>
        <begin position="28"/>
        <end position="108"/>
    </location>
</feature>
<protein>
    <submittedName>
        <fullName evidence="2">Uncharacterized protein</fullName>
    </submittedName>
</protein>
<evidence type="ECO:0000313" key="2">
    <source>
        <dbReference type="EMBL" id="NCJ07759.1"/>
    </source>
</evidence>
<name>A0A8K2A892_9CYAN</name>
<proteinExistence type="predicted"/>
<keyword evidence="3" id="KW-1185">Reference proteome</keyword>
<evidence type="ECO:0000313" key="3">
    <source>
        <dbReference type="Proteomes" id="UP000607397"/>
    </source>
</evidence>